<feature type="transmembrane region" description="Helical" evidence="5">
    <location>
        <begin position="233"/>
        <end position="254"/>
    </location>
</feature>
<comment type="similarity">
    <text evidence="5">Belongs to the TatC family.</text>
</comment>
<feature type="transmembrane region" description="Helical" evidence="5">
    <location>
        <begin position="170"/>
        <end position="196"/>
    </location>
</feature>
<dbReference type="STRING" id="1279009.ADICEAN_00491"/>
<dbReference type="RefSeq" id="WP_009193898.1">
    <property type="nucleotide sequence ID" value="NZ_AODQ01000007.1"/>
</dbReference>
<dbReference type="GO" id="GO:0009977">
    <property type="term" value="F:proton motive force dependent protein transmembrane transporter activity"/>
    <property type="evidence" value="ECO:0007669"/>
    <property type="project" value="TreeGrafter"/>
</dbReference>
<dbReference type="HAMAP" id="MF_00902">
    <property type="entry name" value="TatC"/>
    <property type="match status" value="1"/>
</dbReference>
<name>M7N6V6_9BACT</name>
<keyword evidence="3 5" id="KW-1133">Transmembrane helix</keyword>
<dbReference type="PANTHER" id="PTHR30371">
    <property type="entry name" value="SEC-INDEPENDENT PROTEIN TRANSLOCASE PROTEIN TATC"/>
    <property type="match status" value="1"/>
</dbReference>
<dbReference type="AlphaFoldDB" id="M7N6V6"/>
<gene>
    <name evidence="7" type="primary">tatC2</name>
    <name evidence="5" type="synonym">tatC</name>
    <name evidence="7" type="ORF">ADICEAN_00491</name>
</gene>
<evidence type="ECO:0000256" key="6">
    <source>
        <dbReference type="SAM" id="MobiDB-lite"/>
    </source>
</evidence>
<evidence type="ECO:0000256" key="1">
    <source>
        <dbReference type="ARBA" id="ARBA00004141"/>
    </source>
</evidence>
<evidence type="ECO:0000256" key="2">
    <source>
        <dbReference type="ARBA" id="ARBA00022692"/>
    </source>
</evidence>
<dbReference type="eggNOG" id="COG0805">
    <property type="taxonomic scope" value="Bacteria"/>
</dbReference>
<keyword evidence="5" id="KW-0811">Translocation</keyword>
<dbReference type="GO" id="GO:0043953">
    <property type="term" value="P:protein transport by the Tat complex"/>
    <property type="evidence" value="ECO:0007669"/>
    <property type="project" value="UniProtKB-UniRule"/>
</dbReference>
<comment type="function">
    <text evidence="5">Part of the twin-arginine translocation (Tat) system that transports large folded proteins containing a characteristic twin-arginine motif in their signal peptide across membranes.</text>
</comment>
<feature type="region of interest" description="Disordered" evidence="6">
    <location>
        <begin position="276"/>
        <end position="296"/>
    </location>
</feature>
<dbReference type="PANTHER" id="PTHR30371:SF0">
    <property type="entry name" value="SEC-INDEPENDENT PROTEIN TRANSLOCASE PROTEIN TATC, CHLOROPLASTIC-RELATED"/>
    <property type="match status" value="1"/>
</dbReference>
<evidence type="ECO:0000313" key="8">
    <source>
        <dbReference type="Proteomes" id="UP000011910"/>
    </source>
</evidence>
<dbReference type="NCBIfam" id="TIGR00945">
    <property type="entry name" value="tatC"/>
    <property type="match status" value="1"/>
</dbReference>
<dbReference type="Pfam" id="PF00902">
    <property type="entry name" value="TatC"/>
    <property type="match status" value="1"/>
</dbReference>
<dbReference type="PATRIC" id="fig|1279009.4.peg.500"/>
<dbReference type="OrthoDB" id="9777044at2"/>
<accession>M7N6V6</accession>
<keyword evidence="5" id="KW-0813">Transport</keyword>
<evidence type="ECO:0000256" key="4">
    <source>
        <dbReference type="ARBA" id="ARBA00023136"/>
    </source>
</evidence>
<keyword evidence="8" id="KW-1185">Reference proteome</keyword>
<keyword evidence="5" id="KW-0653">Protein transport</keyword>
<dbReference type="InterPro" id="IPR002033">
    <property type="entry name" value="TatC"/>
</dbReference>
<feature type="transmembrane region" description="Helical" evidence="5">
    <location>
        <begin position="208"/>
        <end position="227"/>
    </location>
</feature>
<feature type="transmembrane region" description="Helical" evidence="5">
    <location>
        <begin position="126"/>
        <end position="150"/>
    </location>
</feature>
<dbReference type="Proteomes" id="UP000011910">
    <property type="component" value="Unassembled WGS sequence"/>
</dbReference>
<feature type="transmembrane region" description="Helical" evidence="5">
    <location>
        <begin position="12"/>
        <end position="31"/>
    </location>
</feature>
<keyword evidence="4 5" id="KW-0472">Membrane</keyword>
<dbReference type="PRINTS" id="PR01840">
    <property type="entry name" value="TATCFAMILY"/>
</dbReference>
<protein>
    <recommendedName>
        <fullName evidence="5">Sec-independent protein translocase protein TatC</fullName>
    </recommendedName>
</protein>
<comment type="subunit">
    <text evidence="5">Forms a complex with TatA.</text>
</comment>
<proteinExistence type="inferred from homology"/>
<comment type="caution">
    <text evidence="7">The sequence shown here is derived from an EMBL/GenBank/DDBJ whole genome shotgun (WGS) entry which is preliminary data.</text>
</comment>
<dbReference type="EMBL" id="AODQ01000007">
    <property type="protein sequence ID" value="EMR04328.1"/>
    <property type="molecule type" value="Genomic_DNA"/>
</dbReference>
<feature type="compositionally biased region" description="Basic and acidic residues" evidence="6">
    <location>
        <begin position="276"/>
        <end position="289"/>
    </location>
</feature>
<reference evidence="7 8" key="1">
    <citation type="journal article" date="2013" name="Genome Announc.">
        <title>Draft Genome Sequence of Cesiribacter andamanensis Strain AMV16T, Isolated from a Soil Sample from a Mud Volcano in the Andaman Islands, India.</title>
        <authorList>
            <person name="Shivaji S."/>
            <person name="Ara S."/>
            <person name="Begum Z."/>
            <person name="Srinivas T.N."/>
            <person name="Singh A."/>
            <person name="Kumar Pinnaka A."/>
        </authorList>
    </citation>
    <scope>NUCLEOTIDE SEQUENCE [LARGE SCALE GENOMIC DNA]</scope>
    <source>
        <strain evidence="7 8">AMV16</strain>
    </source>
</reference>
<feature type="transmembrane region" description="Helical" evidence="5">
    <location>
        <begin position="84"/>
        <end position="105"/>
    </location>
</feature>
<keyword evidence="2 5" id="KW-0812">Transmembrane</keyword>
<evidence type="ECO:0000313" key="7">
    <source>
        <dbReference type="EMBL" id="EMR04328.1"/>
    </source>
</evidence>
<evidence type="ECO:0000256" key="5">
    <source>
        <dbReference type="HAMAP-Rule" id="MF_00902"/>
    </source>
</evidence>
<evidence type="ECO:0000256" key="3">
    <source>
        <dbReference type="ARBA" id="ARBA00022989"/>
    </source>
</evidence>
<organism evidence="7 8">
    <name type="scientific">Cesiribacter andamanensis AMV16</name>
    <dbReference type="NCBI Taxonomy" id="1279009"/>
    <lineage>
        <taxon>Bacteria</taxon>
        <taxon>Pseudomonadati</taxon>
        <taxon>Bacteroidota</taxon>
        <taxon>Cytophagia</taxon>
        <taxon>Cytophagales</taxon>
        <taxon>Cesiribacteraceae</taxon>
        <taxon>Cesiribacter</taxon>
    </lineage>
</organism>
<keyword evidence="5" id="KW-1003">Cell membrane</keyword>
<dbReference type="GO" id="GO:0033281">
    <property type="term" value="C:TAT protein transport complex"/>
    <property type="evidence" value="ECO:0007669"/>
    <property type="project" value="UniProtKB-UniRule"/>
</dbReference>
<comment type="subcellular location">
    <subcellularLocation>
        <location evidence="5">Cell membrane</location>
        <topology evidence="5">Multi-pass membrane protein</topology>
    </subcellularLocation>
    <subcellularLocation>
        <location evidence="1">Membrane</location>
        <topology evidence="1">Multi-pass membrane protein</topology>
    </subcellularLocation>
</comment>
<dbReference type="GO" id="GO:0065002">
    <property type="term" value="P:intracellular protein transmembrane transport"/>
    <property type="evidence" value="ECO:0007669"/>
    <property type="project" value="TreeGrafter"/>
</dbReference>
<sequence length="296" mass="34031">MSFIDHLEELRWHLIRSLIAVVVFAVAAFMAKDLVFHDIILGPSRTDFWTYRLLCQWGAYIGSDAICIEELPFILQSRQMSAQFTMHITTSFVVGLICAFPYVFWEIWRFISPALYDKERNVSGGAVFFVSVLFMVGTLFGYYFVAPLSINFLANYQLDPSIVNEFDVNSYISTLTMLVLACALMFQLPVVVLFLTKIGVATPASMRAYRKISIVIILIVSAVITPPDVMSQILISLPLMLLYEISIYLSAIILRRQRKEEAAHLKAMEERERLYEEQQKRLEEPKKQLPIDQQFD</sequence>